<dbReference type="OrthoDB" id="5514345at2"/>
<evidence type="ECO:0000256" key="2">
    <source>
        <dbReference type="ARBA" id="ARBA00023012"/>
    </source>
</evidence>
<dbReference type="GO" id="GO:0000976">
    <property type="term" value="F:transcription cis-regulatory region binding"/>
    <property type="evidence" value="ECO:0007669"/>
    <property type="project" value="TreeGrafter"/>
</dbReference>
<dbReference type="Proteomes" id="UP000217944">
    <property type="component" value="Unassembled WGS sequence"/>
</dbReference>
<dbReference type="Gene3D" id="1.10.10.10">
    <property type="entry name" value="Winged helix-like DNA-binding domain superfamily/Winged helix DNA-binding domain"/>
    <property type="match status" value="1"/>
</dbReference>
<proteinExistence type="predicted"/>
<keyword evidence="5" id="KW-0804">Transcription</keyword>
<dbReference type="Pfam" id="PF00072">
    <property type="entry name" value="Response_reg"/>
    <property type="match status" value="1"/>
</dbReference>
<keyword evidence="9" id="KW-1185">Reference proteome</keyword>
<evidence type="ECO:0000313" key="9">
    <source>
        <dbReference type="Proteomes" id="UP000217944"/>
    </source>
</evidence>
<evidence type="ECO:0000256" key="5">
    <source>
        <dbReference type="ARBA" id="ARBA00023163"/>
    </source>
</evidence>
<dbReference type="GO" id="GO:0006355">
    <property type="term" value="P:regulation of DNA-templated transcription"/>
    <property type="evidence" value="ECO:0007669"/>
    <property type="project" value="TreeGrafter"/>
</dbReference>
<evidence type="ECO:0000313" key="8">
    <source>
        <dbReference type="EMBL" id="GAX87189.1"/>
    </source>
</evidence>
<protein>
    <recommendedName>
        <fullName evidence="7">Response regulatory domain-containing protein</fullName>
    </recommendedName>
</protein>
<dbReference type="PANTHER" id="PTHR48111:SF1">
    <property type="entry name" value="TWO-COMPONENT RESPONSE REGULATOR ORR33"/>
    <property type="match status" value="1"/>
</dbReference>
<dbReference type="InterPro" id="IPR039420">
    <property type="entry name" value="WalR-like"/>
</dbReference>
<reference evidence="8 9" key="1">
    <citation type="journal article" date="2017" name="Syst. Appl. Microbiol.">
        <title>Lebetimonas natsushimae sp. nov., a novel strictly anaerobic, moderately thermophilic chemoautotroph isolated from a deep-sea hydrothermal vent polychaete nest in the Mid-Okinawa Trough.</title>
        <authorList>
            <person name="Nagata R."/>
            <person name="Takaki Y."/>
            <person name="Tame A."/>
            <person name="Nunoura T."/>
            <person name="Muto H."/>
            <person name="Mino S."/>
            <person name="Sawayama S."/>
            <person name="Takai K."/>
            <person name="Nakagawa S."/>
        </authorList>
    </citation>
    <scope>NUCLEOTIDE SEQUENCE [LARGE SCALE GENOMIC DNA]</scope>
    <source>
        <strain evidence="8 9">HS1857</strain>
    </source>
</reference>
<organism evidence="8 9">
    <name type="scientific">Lebetimonas natsushimae</name>
    <dbReference type="NCBI Taxonomy" id="1936991"/>
    <lineage>
        <taxon>Bacteria</taxon>
        <taxon>Pseudomonadati</taxon>
        <taxon>Campylobacterota</taxon>
        <taxon>Epsilonproteobacteria</taxon>
        <taxon>Nautiliales</taxon>
        <taxon>Nautiliaceae</taxon>
        <taxon>Lebetimonas</taxon>
    </lineage>
</organism>
<accession>A0A292YCH3</accession>
<dbReference type="SUPFAM" id="SSF46785">
    <property type="entry name" value="Winged helix' DNA-binding domain"/>
    <property type="match status" value="1"/>
</dbReference>
<dbReference type="InterPro" id="IPR036390">
    <property type="entry name" value="WH_DNA-bd_sf"/>
</dbReference>
<feature type="modified residue" description="4-aspartylphosphate" evidence="6">
    <location>
        <position position="60"/>
    </location>
</feature>
<dbReference type="AlphaFoldDB" id="A0A292YCH3"/>
<gene>
    <name evidence="8" type="ORF">LNAT_P0484</name>
</gene>
<dbReference type="Gene3D" id="3.40.50.2300">
    <property type="match status" value="1"/>
</dbReference>
<dbReference type="InterPro" id="IPR036388">
    <property type="entry name" value="WH-like_DNA-bd_sf"/>
</dbReference>
<keyword evidence="4" id="KW-0238">DNA-binding</keyword>
<dbReference type="SMART" id="SM00448">
    <property type="entry name" value="REC"/>
    <property type="match status" value="1"/>
</dbReference>
<keyword evidence="2" id="KW-0902">Two-component regulatory system</keyword>
<keyword evidence="3" id="KW-0805">Transcription regulation</keyword>
<name>A0A292YCH3_9BACT</name>
<evidence type="ECO:0000256" key="6">
    <source>
        <dbReference type="PROSITE-ProRule" id="PRU00169"/>
    </source>
</evidence>
<dbReference type="GO" id="GO:0000156">
    <property type="term" value="F:phosphorelay response regulator activity"/>
    <property type="evidence" value="ECO:0007669"/>
    <property type="project" value="TreeGrafter"/>
</dbReference>
<dbReference type="CDD" id="cd00156">
    <property type="entry name" value="REC"/>
    <property type="match status" value="1"/>
</dbReference>
<dbReference type="PROSITE" id="PS50110">
    <property type="entry name" value="RESPONSE_REGULATORY"/>
    <property type="match status" value="1"/>
</dbReference>
<evidence type="ECO:0000256" key="1">
    <source>
        <dbReference type="ARBA" id="ARBA00022553"/>
    </source>
</evidence>
<sequence length="219" mass="25793">MKNYDILKNFNILYIEDDKNLLENLGEILQDFVKKIFLASNTQEAYKILKENHIDLIISDILIEDKNGIEFISFLKKQGYNIPFILTTAYTETDYLLEAIKQKASNYLVKPVKIKELLDSMYEVLLPKYQKKELENSTILFKIASLMCESKQLEVIKVIVNALDEDYTFSLSYPEIMKRIDISKPTLIKIFKELQDKNIITKLPKRRYKLNMHAINHLF</sequence>
<feature type="domain" description="Response regulatory" evidence="7">
    <location>
        <begin position="11"/>
        <end position="125"/>
    </location>
</feature>
<evidence type="ECO:0000259" key="7">
    <source>
        <dbReference type="PROSITE" id="PS50110"/>
    </source>
</evidence>
<keyword evidence="1 6" id="KW-0597">Phosphoprotein</keyword>
<dbReference type="SUPFAM" id="SSF52172">
    <property type="entry name" value="CheY-like"/>
    <property type="match status" value="1"/>
</dbReference>
<dbReference type="EMBL" id="BDME01000001">
    <property type="protein sequence ID" value="GAX87189.1"/>
    <property type="molecule type" value="Genomic_DNA"/>
</dbReference>
<dbReference type="GO" id="GO:0032993">
    <property type="term" value="C:protein-DNA complex"/>
    <property type="evidence" value="ECO:0007669"/>
    <property type="project" value="TreeGrafter"/>
</dbReference>
<dbReference type="PANTHER" id="PTHR48111">
    <property type="entry name" value="REGULATOR OF RPOS"/>
    <property type="match status" value="1"/>
</dbReference>
<evidence type="ECO:0000256" key="4">
    <source>
        <dbReference type="ARBA" id="ARBA00023125"/>
    </source>
</evidence>
<evidence type="ECO:0000256" key="3">
    <source>
        <dbReference type="ARBA" id="ARBA00023015"/>
    </source>
</evidence>
<dbReference type="InterPro" id="IPR001789">
    <property type="entry name" value="Sig_transdc_resp-reg_receiver"/>
</dbReference>
<comment type="caution">
    <text evidence="8">The sequence shown here is derived from an EMBL/GenBank/DDBJ whole genome shotgun (WGS) entry which is preliminary data.</text>
</comment>
<dbReference type="InterPro" id="IPR011006">
    <property type="entry name" value="CheY-like_superfamily"/>
</dbReference>
<dbReference type="RefSeq" id="WP_096258338.1">
    <property type="nucleotide sequence ID" value="NZ_BDME01000001.1"/>
</dbReference>
<dbReference type="GO" id="GO:0005829">
    <property type="term" value="C:cytosol"/>
    <property type="evidence" value="ECO:0007669"/>
    <property type="project" value="TreeGrafter"/>
</dbReference>